<dbReference type="GO" id="GO:0016410">
    <property type="term" value="F:N-acyltransferase activity"/>
    <property type="evidence" value="ECO:0007669"/>
    <property type="project" value="TreeGrafter"/>
</dbReference>
<evidence type="ECO:0000313" key="9">
    <source>
        <dbReference type="Proteomes" id="UP000490800"/>
    </source>
</evidence>
<accession>A0A7X3FLF3</accession>
<sequence>MTAGKYSLSPDNGSGEQAAAGSNSSAAEEGACAFQLLHPGLNKTISFRPVSLERDVELLHSWQQEAHVIPYWNLNVSREQYDAHLRSFLADTHQTLYLGLLDGTPVSYFEAYWTRSDVIGRHYEAHPADQGVHLLIGPPEYTGKGYALPLLQAMVAFLFRHADTLKIIAEPDIRNGKMIHIFEKCGFVVQKEVTLPDKKGALMFLEREIFSAKWKQQWGQLPDIKVFAPWFGEDGGHERWGN</sequence>
<name>A0A7X3FLF3_9BACL</name>
<evidence type="ECO:0000259" key="7">
    <source>
        <dbReference type="PROSITE" id="PS51186"/>
    </source>
</evidence>
<feature type="domain" description="N-acetyltransferase" evidence="7">
    <location>
        <begin position="45"/>
        <end position="208"/>
    </location>
</feature>
<feature type="region of interest" description="Disordered" evidence="6">
    <location>
        <begin position="1"/>
        <end position="22"/>
    </location>
</feature>
<evidence type="ECO:0000256" key="3">
    <source>
        <dbReference type="ARBA" id="ARBA00020586"/>
    </source>
</evidence>
<dbReference type="PROSITE" id="PS51186">
    <property type="entry name" value="GNAT"/>
    <property type="match status" value="1"/>
</dbReference>
<organism evidence="8 9">
    <name type="scientific">Paenibacillus lutrae</name>
    <dbReference type="NCBI Taxonomy" id="2078573"/>
    <lineage>
        <taxon>Bacteria</taxon>
        <taxon>Bacillati</taxon>
        <taxon>Bacillota</taxon>
        <taxon>Bacilli</taxon>
        <taxon>Bacillales</taxon>
        <taxon>Paenibacillaceae</taxon>
        <taxon>Paenibacillus</taxon>
    </lineage>
</organism>
<comment type="function">
    <text evidence="1">Acyltransferase required for the direct transfer of medium- to long-chain fatty acyl moieties from a carrier protein (MbtL) on to the epsilon-amino group of lysine residue in the mycobactin core.</text>
</comment>
<evidence type="ECO:0000256" key="1">
    <source>
        <dbReference type="ARBA" id="ARBA00003818"/>
    </source>
</evidence>
<comment type="caution">
    <text evidence="8">The sequence shown here is derived from an EMBL/GenBank/DDBJ whole genome shotgun (WGS) entry which is preliminary data.</text>
</comment>
<dbReference type="AlphaFoldDB" id="A0A7X3FLF3"/>
<keyword evidence="4" id="KW-0046">Antibiotic resistance</keyword>
<dbReference type="InterPro" id="IPR000182">
    <property type="entry name" value="GNAT_dom"/>
</dbReference>
<dbReference type="OrthoDB" id="9795206at2"/>
<dbReference type="Proteomes" id="UP000490800">
    <property type="component" value="Unassembled WGS sequence"/>
</dbReference>
<keyword evidence="9" id="KW-1185">Reference proteome</keyword>
<dbReference type="PANTHER" id="PTHR31438">
    <property type="entry name" value="LYSINE N-ACYLTRANSFERASE C17G9.06C-RELATED"/>
    <property type="match status" value="1"/>
</dbReference>
<dbReference type="SMART" id="SM01006">
    <property type="entry name" value="AlcB"/>
    <property type="match status" value="1"/>
</dbReference>
<comment type="pathway">
    <text evidence="2">Siderophore biosynthesis.</text>
</comment>
<dbReference type="EMBL" id="RHLK01000016">
    <property type="protein sequence ID" value="MVP01934.1"/>
    <property type="molecule type" value="Genomic_DNA"/>
</dbReference>
<protein>
    <recommendedName>
        <fullName evidence="3">Lysine N-acyltransferase MbtK</fullName>
    </recommendedName>
    <alternativeName>
        <fullName evidence="5">Mycobactin synthase protein K</fullName>
    </alternativeName>
</protein>
<evidence type="ECO:0000256" key="5">
    <source>
        <dbReference type="ARBA" id="ARBA00031122"/>
    </source>
</evidence>
<proteinExistence type="predicted"/>
<gene>
    <name evidence="8" type="ORF">EDM21_20870</name>
</gene>
<dbReference type="Pfam" id="PF13523">
    <property type="entry name" value="Acetyltransf_8"/>
    <property type="match status" value="1"/>
</dbReference>
<dbReference type="GO" id="GO:0046677">
    <property type="term" value="P:response to antibiotic"/>
    <property type="evidence" value="ECO:0007669"/>
    <property type="project" value="UniProtKB-KW"/>
</dbReference>
<dbReference type="PANTHER" id="PTHR31438:SF1">
    <property type="entry name" value="LYSINE N-ACYLTRANSFERASE C17G9.06C-RELATED"/>
    <property type="match status" value="1"/>
</dbReference>
<evidence type="ECO:0000256" key="2">
    <source>
        <dbReference type="ARBA" id="ARBA00004924"/>
    </source>
</evidence>
<dbReference type="Gene3D" id="3.40.630.30">
    <property type="match status" value="1"/>
</dbReference>
<dbReference type="InterPro" id="IPR016181">
    <property type="entry name" value="Acyl_CoA_acyltransferase"/>
</dbReference>
<evidence type="ECO:0000256" key="4">
    <source>
        <dbReference type="ARBA" id="ARBA00023251"/>
    </source>
</evidence>
<keyword evidence="8" id="KW-0808">Transferase</keyword>
<dbReference type="GO" id="GO:0019290">
    <property type="term" value="P:siderophore biosynthetic process"/>
    <property type="evidence" value="ECO:0007669"/>
    <property type="project" value="InterPro"/>
</dbReference>
<evidence type="ECO:0000256" key="6">
    <source>
        <dbReference type="SAM" id="MobiDB-lite"/>
    </source>
</evidence>
<reference evidence="8 9" key="1">
    <citation type="journal article" date="2019" name="Microorganisms">
        <title>Paenibacillus lutrae sp. nov., A Chitinolytic Species Isolated from A River Otter in Castril Natural Park, Granada, Spain.</title>
        <authorList>
            <person name="Rodriguez M."/>
            <person name="Reina J.C."/>
            <person name="Bejar V."/>
            <person name="Llamas I."/>
        </authorList>
    </citation>
    <scope>NUCLEOTIDE SEQUENCE [LARGE SCALE GENOMIC DNA]</scope>
    <source>
        <strain evidence="8 9">N10</strain>
    </source>
</reference>
<evidence type="ECO:0000313" key="8">
    <source>
        <dbReference type="EMBL" id="MVP01934.1"/>
    </source>
</evidence>
<dbReference type="SUPFAM" id="SSF55729">
    <property type="entry name" value="Acyl-CoA N-acyltransferases (Nat)"/>
    <property type="match status" value="1"/>
</dbReference>
<feature type="compositionally biased region" description="Low complexity" evidence="6">
    <location>
        <begin position="13"/>
        <end position="22"/>
    </location>
</feature>
<dbReference type="InterPro" id="IPR019432">
    <property type="entry name" value="Acyltransferase_MbtK/IucB-like"/>
</dbReference>